<comment type="caution">
    <text evidence="2">The sequence shown here is derived from an EMBL/GenBank/DDBJ whole genome shotgun (WGS) entry which is preliminary data.</text>
</comment>
<evidence type="ECO:0000313" key="3">
    <source>
        <dbReference type="Proteomes" id="UP001524473"/>
    </source>
</evidence>
<evidence type="ECO:0000313" key="2">
    <source>
        <dbReference type="EMBL" id="MCQ4841751.1"/>
    </source>
</evidence>
<dbReference type="EMBL" id="JANFZH010000072">
    <property type="protein sequence ID" value="MCQ4841751.1"/>
    <property type="molecule type" value="Genomic_DNA"/>
</dbReference>
<dbReference type="Proteomes" id="UP001524473">
    <property type="component" value="Unassembled WGS sequence"/>
</dbReference>
<keyword evidence="1" id="KW-0472">Membrane</keyword>
<keyword evidence="1" id="KW-1133">Transmembrane helix</keyword>
<dbReference type="RefSeq" id="WP_256192443.1">
    <property type="nucleotide sequence ID" value="NZ_JANFZG010000072.1"/>
</dbReference>
<name>A0ABT1S4A5_9FIRM</name>
<keyword evidence="1" id="KW-0812">Transmembrane</keyword>
<organism evidence="2 3">
    <name type="scientific">Neglectibacter timonensis</name>
    <dbReference type="NCBI Taxonomy" id="1776382"/>
    <lineage>
        <taxon>Bacteria</taxon>
        <taxon>Bacillati</taxon>
        <taxon>Bacillota</taxon>
        <taxon>Clostridia</taxon>
        <taxon>Eubacteriales</taxon>
        <taxon>Oscillospiraceae</taxon>
        <taxon>Neglectibacter</taxon>
    </lineage>
</organism>
<sequence length="114" mass="13418">MRKMEPWLQMVVTIVCAVIASSGFWAFIQKKNDNKDVKSQMLIGLAHDRIIFLGMHYIERGWITQDEYENLYEYLYKPYEKLGGNGSAKRIMTEVNKLPIRKSTYQPEEVTDHE</sequence>
<keyword evidence="3" id="KW-1185">Reference proteome</keyword>
<proteinExistence type="predicted"/>
<evidence type="ECO:0000256" key="1">
    <source>
        <dbReference type="SAM" id="Phobius"/>
    </source>
</evidence>
<gene>
    <name evidence="2" type="ORF">NE695_17720</name>
</gene>
<feature type="transmembrane region" description="Helical" evidence="1">
    <location>
        <begin position="6"/>
        <end position="28"/>
    </location>
</feature>
<accession>A0ABT1S4A5</accession>
<reference evidence="2 3" key="1">
    <citation type="submission" date="2022-06" db="EMBL/GenBank/DDBJ databases">
        <title>Isolation of gut microbiota from human fecal samples.</title>
        <authorList>
            <person name="Pamer E.G."/>
            <person name="Barat B."/>
            <person name="Waligurski E."/>
            <person name="Medina S."/>
            <person name="Paddock L."/>
            <person name="Mostad J."/>
        </authorList>
    </citation>
    <scope>NUCLEOTIDE SEQUENCE [LARGE SCALE GENOMIC DNA]</scope>
    <source>
        <strain evidence="2 3">DFI.9.73</strain>
    </source>
</reference>
<protein>
    <submittedName>
        <fullName evidence="2">Uncharacterized protein</fullName>
    </submittedName>
</protein>